<dbReference type="PANTHER" id="PTHR18937">
    <property type="entry name" value="STRUCTURAL MAINTENANCE OF CHROMOSOMES SMC FAMILY MEMBER"/>
    <property type="match status" value="1"/>
</dbReference>
<dbReference type="PhylomeDB" id="A0A068U5K3"/>
<dbReference type="GO" id="GO:0005634">
    <property type="term" value="C:nucleus"/>
    <property type="evidence" value="ECO:0007669"/>
    <property type="project" value="UniProtKB-SubCell"/>
</dbReference>
<dbReference type="GO" id="GO:0008278">
    <property type="term" value="C:cohesin complex"/>
    <property type="evidence" value="ECO:0007669"/>
    <property type="project" value="TreeGrafter"/>
</dbReference>
<feature type="coiled-coil region" evidence="7">
    <location>
        <begin position="285"/>
        <end position="382"/>
    </location>
</feature>
<evidence type="ECO:0000256" key="5">
    <source>
        <dbReference type="ARBA" id="ARBA00023242"/>
    </source>
</evidence>
<feature type="coiled-coil region" evidence="7">
    <location>
        <begin position="122"/>
        <end position="218"/>
    </location>
</feature>
<dbReference type="FunCoup" id="A0A068U5K3">
    <property type="interactions" value="2402"/>
</dbReference>
<evidence type="ECO:0000259" key="8">
    <source>
        <dbReference type="Pfam" id="PF02463"/>
    </source>
</evidence>
<evidence type="ECO:0000256" key="4">
    <source>
        <dbReference type="ARBA" id="ARBA00023054"/>
    </source>
</evidence>
<gene>
    <name evidence="9" type="ORF">GSCOC_T00016221001</name>
</gene>
<dbReference type="InterPro" id="IPR003395">
    <property type="entry name" value="RecF/RecN/SMC_N"/>
</dbReference>
<dbReference type="Pfam" id="PF02463">
    <property type="entry name" value="SMC_N"/>
    <property type="match status" value="1"/>
</dbReference>
<evidence type="ECO:0000256" key="3">
    <source>
        <dbReference type="ARBA" id="ARBA00022776"/>
    </source>
</evidence>
<dbReference type="InParanoid" id="A0A068U5K3"/>
<dbReference type="GO" id="GO:0007062">
    <property type="term" value="P:sister chromatid cohesion"/>
    <property type="evidence" value="ECO:0007669"/>
    <property type="project" value="TreeGrafter"/>
</dbReference>
<dbReference type="GO" id="GO:0003677">
    <property type="term" value="F:DNA binding"/>
    <property type="evidence" value="ECO:0007669"/>
    <property type="project" value="TreeGrafter"/>
</dbReference>
<dbReference type="InterPro" id="IPR027417">
    <property type="entry name" value="P-loop_NTPase"/>
</dbReference>
<accession>A0A068U5K3</accession>
<dbReference type="Gene3D" id="3.40.50.300">
    <property type="entry name" value="P-loop containing nucleotide triphosphate hydrolases"/>
    <property type="match status" value="1"/>
</dbReference>
<dbReference type="GO" id="GO:0051301">
    <property type="term" value="P:cell division"/>
    <property type="evidence" value="ECO:0007669"/>
    <property type="project" value="UniProtKB-KW"/>
</dbReference>
<dbReference type="OMA" id="TEQCELE"/>
<evidence type="ECO:0000256" key="1">
    <source>
        <dbReference type="ARBA" id="ARBA00004123"/>
    </source>
</evidence>
<evidence type="ECO:0000256" key="7">
    <source>
        <dbReference type="SAM" id="Coils"/>
    </source>
</evidence>
<feature type="domain" description="RecF/RecN/SMC N-terminal" evidence="8">
    <location>
        <begin position="264"/>
        <end position="647"/>
    </location>
</feature>
<keyword evidence="10" id="KW-1185">Reference proteome</keyword>
<evidence type="ECO:0000256" key="2">
    <source>
        <dbReference type="ARBA" id="ARBA00022618"/>
    </source>
</evidence>
<dbReference type="SUPFAM" id="SSF75553">
    <property type="entry name" value="Smc hinge domain"/>
    <property type="match status" value="1"/>
</dbReference>
<name>A0A068U5K3_COFCA</name>
<keyword evidence="5" id="KW-0539">Nucleus</keyword>
<reference evidence="10" key="1">
    <citation type="journal article" date="2014" name="Science">
        <title>The coffee genome provides insight into the convergent evolution of caffeine biosynthesis.</title>
        <authorList>
            <person name="Denoeud F."/>
            <person name="Carretero-Paulet L."/>
            <person name="Dereeper A."/>
            <person name="Droc G."/>
            <person name="Guyot R."/>
            <person name="Pietrella M."/>
            <person name="Zheng C."/>
            <person name="Alberti A."/>
            <person name="Anthony F."/>
            <person name="Aprea G."/>
            <person name="Aury J.M."/>
            <person name="Bento P."/>
            <person name="Bernard M."/>
            <person name="Bocs S."/>
            <person name="Campa C."/>
            <person name="Cenci A."/>
            <person name="Combes M.C."/>
            <person name="Crouzillat D."/>
            <person name="Da Silva C."/>
            <person name="Daddiego L."/>
            <person name="De Bellis F."/>
            <person name="Dussert S."/>
            <person name="Garsmeur O."/>
            <person name="Gayraud T."/>
            <person name="Guignon V."/>
            <person name="Jahn K."/>
            <person name="Jamilloux V."/>
            <person name="Joet T."/>
            <person name="Labadie K."/>
            <person name="Lan T."/>
            <person name="Leclercq J."/>
            <person name="Lepelley M."/>
            <person name="Leroy T."/>
            <person name="Li L.T."/>
            <person name="Librado P."/>
            <person name="Lopez L."/>
            <person name="Munoz A."/>
            <person name="Noel B."/>
            <person name="Pallavicini A."/>
            <person name="Perrotta G."/>
            <person name="Poncet V."/>
            <person name="Pot D."/>
            <person name="Priyono X."/>
            <person name="Rigoreau M."/>
            <person name="Rouard M."/>
            <person name="Rozas J."/>
            <person name="Tranchant-Dubreuil C."/>
            <person name="VanBuren R."/>
            <person name="Zhang Q."/>
            <person name="Andrade A.C."/>
            <person name="Argout X."/>
            <person name="Bertrand B."/>
            <person name="de Kochko A."/>
            <person name="Graziosi G."/>
            <person name="Henry R.J."/>
            <person name="Jayarama X."/>
            <person name="Ming R."/>
            <person name="Nagai C."/>
            <person name="Rounsley S."/>
            <person name="Sankoff D."/>
            <person name="Giuliano G."/>
            <person name="Albert V.A."/>
            <person name="Wincker P."/>
            <person name="Lashermes P."/>
        </authorList>
    </citation>
    <scope>NUCLEOTIDE SEQUENCE [LARGE SCALE GENOMIC DNA]</scope>
    <source>
        <strain evidence="10">cv. DH200-94</strain>
    </source>
</reference>
<evidence type="ECO:0000256" key="6">
    <source>
        <dbReference type="ARBA" id="ARBA00023306"/>
    </source>
</evidence>
<dbReference type="Gramene" id="CDP03746">
    <property type="protein sequence ID" value="CDP03746"/>
    <property type="gene ID" value="GSCOC_T00016221001"/>
</dbReference>
<evidence type="ECO:0000313" key="10">
    <source>
        <dbReference type="Proteomes" id="UP000295252"/>
    </source>
</evidence>
<sequence length="667" mass="75742">MQTFSPSTKKLKGLGGKICNLIAGPSGAYLSQFLCLWDLFTRFLLLLNYHKFNPVLEKAILFAVGNTLVCDDLNEAKRLSWTGERFKVVTTDGIVLTKSGTMTGGTSGGMEARSHKWDDKKVEGLKKKKEGYESEMEELGSIREMQLRESEASGKISGLEKKIQYAEIEKNSIEDKLSKLESEKRNIDEEIGRVMPELQKLENVINTRNIKIVSLEKRINDIVDRIYKKFSESVGVKNIREYEENQLKAVQLMAEQKLGLLNQQSKLKYQLEYEQKRDVDIRSRIAKLEATLGNLRSALKDVEKREIELKSSMEKSGDEIDRLKKEVLEWKSKSEECEKDVQEWKKKISAATTSISKHNRQIKSKEAQIEQLNSRKIEILEKCELEHISIPTISDPMDTGEPTHGPVFDFSKLSRAQQQNMNPSERDKLEAEFTKKIAGLMSEIERTAPNLKALDQYEALREKEKIILKEFEGARQAELRVAKEFNNVKQSRYEKFMEAFNHISGNIDKIYKQLTKSNTHPLGGTAYLNLDNEDEPFLHGIKYTTMPPTKRFRDMEQLSGGEKTVAALALLFSIHSYKASPFFILDEVDAALDNLNVAKVAGFIRSKSCGGARINQDAEGGSGFQSIVISLKDSFYDKAEALVGVYRDCEIGGSKTLTFDLTKFRES</sequence>
<keyword evidence="4 7" id="KW-0175">Coiled coil</keyword>
<keyword evidence="3" id="KW-0498">Mitosis</keyword>
<evidence type="ECO:0000313" key="9">
    <source>
        <dbReference type="EMBL" id="CDP03746.1"/>
    </source>
</evidence>
<dbReference type="STRING" id="49390.A0A068U5K3"/>
<keyword evidence="2" id="KW-0132">Cell division</keyword>
<comment type="subcellular location">
    <subcellularLocation>
        <location evidence="1">Nucleus</location>
    </subcellularLocation>
</comment>
<dbReference type="InterPro" id="IPR036277">
    <property type="entry name" value="SMC_hinge_sf"/>
</dbReference>
<proteinExistence type="predicted"/>
<dbReference type="GO" id="GO:0005524">
    <property type="term" value="F:ATP binding"/>
    <property type="evidence" value="ECO:0007669"/>
    <property type="project" value="InterPro"/>
</dbReference>
<dbReference type="PANTHER" id="PTHR18937:SF12">
    <property type="entry name" value="STRUCTURAL MAINTENANCE OF CHROMOSOMES PROTEIN"/>
    <property type="match status" value="1"/>
</dbReference>
<dbReference type="OrthoDB" id="5575062at2759"/>
<dbReference type="EMBL" id="HG739095">
    <property type="protein sequence ID" value="CDP03746.1"/>
    <property type="molecule type" value="Genomic_DNA"/>
</dbReference>
<organism evidence="9 10">
    <name type="scientific">Coffea canephora</name>
    <name type="common">Robusta coffee</name>
    <dbReference type="NCBI Taxonomy" id="49390"/>
    <lineage>
        <taxon>Eukaryota</taxon>
        <taxon>Viridiplantae</taxon>
        <taxon>Streptophyta</taxon>
        <taxon>Embryophyta</taxon>
        <taxon>Tracheophyta</taxon>
        <taxon>Spermatophyta</taxon>
        <taxon>Magnoliopsida</taxon>
        <taxon>eudicotyledons</taxon>
        <taxon>Gunneridae</taxon>
        <taxon>Pentapetalae</taxon>
        <taxon>asterids</taxon>
        <taxon>lamiids</taxon>
        <taxon>Gentianales</taxon>
        <taxon>Rubiaceae</taxon>
        <taxon>Ixoroideae</taxon>
        <taxon>Gardenieae complex</taxon>
        <taxon>Bertiereae - Coffeeae clade</taxon>
        <taxon>Coffeeae</taxon>
        <taxon>Coffea</taxon>
    </lineage>
</organism>
<dbReference type="SUPFAM" id="SSF52540">
    <property type="entry name" value="P-loop containing nucleoside triphosphate hydrolases"/>
    <property type="match status" value="1"/>
</dbReference>
<keyword evidence="6" id="KW-0131">Cell cycle</keyword>
<dbReference type="AlphaFoldDB" id="A0A068U5K3"/>
<dbReference type="Gene3D" id="3.30.70.1620">
    <property type="match status" value="1"/>
</dbReference>
<protein>
    <recommendedName>
        <fullName evidence="8">RecF/RecN/SMC N-terminal domain-containing protein</fullName>
    </recommendedName>
</protein>
<dbReference type="Proteomes" id="UP000295252">
    <property type="component" value="Chromosome I"/>
</dbReference>